<keyword evidence="4" id="KW-1185">Reference proteome</keyword>
<dbReference type="EMBL" id="CAJGYM010000009">
    <property type="protein sequence ID" value="CAD6188908.1"/>
    <property type="molecule type" value="Genomic_DNA"/>
</dbReference>
<reference evidence="3" key="1">
    <citation type="submission" date="2020-10" db="EMBL/GenBank/DDBJ databases">
        <authorList>
            <person name="Kikuchi T."/>
        </authorList>
    </citation>
    <scope>NUCLEOTIDE SEQUENCE</scope>
    <source>
        <strain evidence="3">NKZ352</strain>
    </source>
</reference>
<feature type="chain" id="PRO_5035839439" evidence="2">
    <location>
        <begin position="23"/>
        <end position="309"/>
    </location>
</feature>
<evidence type="ECO:0000313" key="3">
    <source>
        <dbReference type="EMBL" id="CAD6188908.1"/>
    </source>
</evidence>
<dbReference type="AlphaFoldDB" id="A0A8S1H2F3"/>
<keyword evidence="1" id="KW-0175">Coiled coil</keyword>
<organism evidence="3 4">
    <name type="scientific">Caenorhabditis auriculariae</name>
    <dbReference type="NCBI Taxonomy" id="2777116"/>
    <lineage>
        <taxon>Eukaryota</taxon>
        <taxon>Metazoa</taxon>
        <taxon>Ecdysozoa</taxon>
        <taxon>Nematoda</taxon>
        <taxon>Chromadorea</taxon>
        <taxon>Rhabditida</taxon>
        <taxon>Rhabditina</taxon>
        <taxon>Rhabditomorpha</taxon>
        <taxon>Rhabditoidea</taxon>
        <taxon>Rhabditidae</taxon>
        <taxon>Peloderinae</taxon>
        <taxon>Caenorhabditis</taxon>
    </lineage>
</organism>
<evidence type="ECO:0000256" key="1">
    <source>
        <dbReference type="SAM" id="Coils"/>
    </source>
</evidence>
<sequence length="309" mass="35832">MYNKKVGFFDLLWLLGSPLAPSHSPGSTSARQTFYGLSSKYRSIHTPPASNICSSSPVQRFPDFFSKAEMNYNYVNLFMNRQNLDELLEEEFLFLFLKEKEVVECQFFPAGTDTIGLWRVDIKTREHKNFQLFKLDKETIFEKLRKINSIGTVLNTDEQNLLTTTRVRTFPSESFSTSLTQAMVTKLVSREGFAIQNMEINTKARAIFTFEPRAQKWSIELLGSQDAVADARKELERLLNAKVEQQMTAQEKREADRVAMEREAKLEAERQYELRLARQEAEIQETMRRWAAEIWGRNVGPREPHQPGL</sequence>
<dbReference type="Proteomes" id="UP000835052">
    <property type="component" value="Unassembled WGS sequence"/>
</dbReference>
<evidence type="ECO:0000313" key="4">
    <source>
        <dbReference type="Proteomes" id="UP000835052"/>
    </source>
</evidence>
<accession>A0A8S1H2F3</accession>
<protein>
    <submittedName>
        <fullName evidence="3">Uncharacterized protein</fullName>
    </submittedName>
</protein>
<comment type="caution">
    <text evidence="3">The sequence shown here is derived from an EMBL/GenBank/DDBJ whole genome shotgun (WGS) entry which is preliminary data.</text>
</comment>
<name>A0A8S1H2F3_9PELO</name>
<feature type="signal peptide" evidence="2">
    <location>
        <begin position="1"/>
        <end position="22"/>
    </location>
</feature>
<keyword evidence="2" id="KW-0732">Signal</keyword>
<evidence type="ECO:0000256" key="2">
    <source>
        <dbReference type="SAM" id="SignalP"/>
    </source>
</evidence>
<feature type="coiled-coil region" evidence="1">
    <location>
        <begin position="221"/>
        <end position="289"/>
    </location>
</feature>
<proteinExistence type="predicted"/>
<gene>
    <name evidence="3" type="ORF">CAUJ_LOCUS4827</name>
</gene>